<gene>
    <name evidence="12" type="ORF">CDL12_21965</name>
</gene>
<dbReference type="GO" id="GO:0051539">
    <property type="term" value="F:4 iron, 4 sulfur cluster binding"/>
    <property type="evidence" value="ECO:0007669"/>
    <property type="project" value="UniProtKB-KW"/>
</dbReference>
<organism evidence="12 13">
    <name type="scientific">Handroanthus impetiginosus</name>
    <dbReference type="NCBI Taxonomy" id="429701"/>
    <lineage>
        <taxon>Eukaryota</taxon>
        <taxon>Viridiplantae</taxon>
        <taxon>Streptophyta</taxon>
        <taxon>Embryophyta</taxon>
        <taxon>Tracheophyta</taxon>
        <taxon>Spermatophyta</taxon>
        <taxon>Magnoliopsida</taxon>
        <taxon>eudicotyledons</taxon>
        <taxon>Gunneridae</taxon>
        <taxon>Pentapetalae</taxon>
        <taxon>asterids</taxon>
        <taxon>lamiids</taxon>
        <taxon>Lamiales</taxon>
        <taxon>Bignoniaceae</taxon>
        <taxon>Crescentiina</taxon>
        <taxon>Tabebuia alliance</taxon>
        <taxon>Handroanthus</taxon>
    </lineage>
</organism>
<feature type="region of interest" description="Disordered" evidence="10">
    <location>
        <begin position="484"/>
        <end position="519"/>
    </location>
</feature>
<feature type="compositionally biased region" description="Basic and acidic residues" evidence="10">
    <location>
        <begin position="503"/>
        <end position="513"/>
    </location>
</feature>
<evidence type="ECO:0000256" key="4">
    <source>
        <dbReference type="ARBA" id="ARBA00022485"/>
    </source>
</evidence>
<feature type="region of interest" description="Disordered" evidence="10">
    <location>
        <begin position="921"/>
        <end position="940"/>
    </location>
</feature>
<keyword evidence="9" id="KW-0539">Nucleus</keyword>
<evidence type="ECO:0000256" key="10">
    <source>
        <dbReference type="SAM" id="MobiDB-lite"/>
    </source>
</evidence>
<dbReference type="GO" id="GO:0006284">
    <property type="term" value="P:base-excision repair"/>
    <property type="evidence" value="ECO:0007669"/>
    <property type="project" value="InterPro"/>
</dbReference>
<dbReference type="InterPro" id="IPR028924">
    <property type="entry name" value="Perm-CXXC"/>
</dbReference>
<evidence type="ECO:0000256" key="1">
    <source>
        <dbReference type="ARBA" id="ARBA00001966"/>
    </source>
</evidence>
<dbReference type="PANTHER" id="PTHR46213">
    <property type="entry name" value="TRANSCRIPTIONAL ACTIVATOR DEMETER"/>
    <property type="match status" value="1"/>
</dbReference>
<dbReference type="GO" id="GO:0003677">
    <property type="term" value="F:DNA binding"/>
    <property type="evidence" value="ECO:0007669"/>
    <property type="project" value="UniProtKB-KW"/>
</dbReference>
<dbReference type="InterPro" id="IPR044811">
    <property type="entry name" value="DME/ROS1"/>
</dbReference>
<sequence>MNNGDRDDISIWTRNDVVPCDENWQDLLGIYSGVLQDEVFPLTTLYDMVPANFETGNVENVCSFENCNRNKVPQKVNSLVELIGMGTNLDDPRTKPEGVMILQQEQDFDGYNLQQKQMIPNSRLSVSYRPSYNLNLPARLEDGESSTTARPFQLGPATPEQKKQIKNYQIIQVPHLSIEEISTQESDKQDDVVVLPQQHEFVEKEHNTQENQNFDGEIDLNKTPPQRTPKRRKHRPKVVIEGKPKRTPKPKVTTPDGNQTTKRKYVRKKGIKTSTNQASDAANEVEVFNHDSKAKSCKRALNFDLENGVEKKSKGGEFESRERNNEGSEVSFDLNMDYHTVEWHTELNKQSRSAAKQVHQENLHDFVRNINKEISPQEPFRIEATTPPKTILKDHTLNVIARNLNINHSANHNKHSEVHNCIGQSLAQLVIQANTSKGNLQTMSQRLEDMVDVNEKEESQRECSHTELSQPPMLSQIWSQGVSNTSHYNEESDGLWQNGSESSKTKKVEDKKNFHTQSHGLPYFGNEEKSTIFINIMDEINKVTHYWNTNPTDSIHETASHNVAKFSQENRIVDSPVQVSTKRKTARQTSSKKTSNVTGFQEDTKTTSMIFVDYITNRMKDLRIDDNGKGVADENCSAVIPYAADGAVVPYEAFHPIKKRRARPKVDLDPETNRLWNLLMGKEGIESGEGMDNDKQERWEEERKVFRGRVDSFISQMHLVQELDMKFEFAGDRRFSKWKGSVVDSVIGVFLTQNVSDHLSSSAFLSLAAKFPVKSTNIRETCCWNRGNSSIEHEVLVTFPDGTSYNHRTIKEPAYENSVVTSETFLINNHTRRMDEGIISSQNSSESFMFKAPEDIRSSSGSNSEAEDRIRKDDVTLNFFKQAERITSFQQYLLQDTRSPLISYQQSENAYLYPFTTSVPPSKIETPSNGRKRKAEKEKPEPFNWDMLRKGAESNGGMRGRSMDTMDSLDYEALRNADVREISEAIKERGMNNMLAERIKDFLNRLVRDHGRVDLEWLRNVQPDKVKDYLLSIRGLGLKSVECVRLLTLHHLAFPVDTNVGRIAVRLGWVPLQPLPESLQLHLLELYPVLESIQKYLWPRLCMLDQETLYELHYQMITFGKVFCTKRDPNCNACPLRAQCRHFASAFASARLALPSPKESRIVNSSSSRSSNISPHVNINPLLLPPAESLHQEMESTRNNEPIIEEPTTPDLDVEVLETDIEDAFYDDPDEIPVININIQEFTTTLQNIIQENKEMQESDMSKALVALSPQLASIPVPKLKHVSRLRTEHQVYELPDSHPLLKGLDRREPDDPSPYLLAIWTPGETADSIQPPESKCSSIGGGLCNNETCFSCNSTREAQAQTVRGTILIPCRTATRGSFPLNGTYFQVNEVFADHETSMNPMNVPRGLIWNLPRRKVFFGTSVSTIFKGFVCVRGFDQKTRAPRPLMARLHLPASKMAKKNE</sequence>
<dbReference type="GO" id="GO:0140078">
    <property type="term" value="F:class I DNA-(apurinic or apyrimidinic site) endonuclease activity"/>
    <property type="evidence" value="ECO:0007669"/>
    <property type="project" value="UniProtKB-EC"/>
</dbReference>
<comment type="caution">
    <text evidence="12">The sequence shown here is derived from an EMBL/GenBank/DDBJ whole genome shotgun (WGS) entry which is preliminary data.</text>
</comment>
<dbReference type="GO" id="GO:0035514">
    <property type="term" value="F:DNA demethylase activity"/>
    <property type="evidence" value="ECO:0007669"/>
    <property type="project" value="InterPro"/>
</dbReference>
<dbReference type="Pfam" id="PF15628">
    <property type="entry name" value="RRM_DME"/>
    <property type="match status" value="1"/>
</dbReference>
<dbReference type="GO" id="GO:0019104">
    <property type="term" value="F:DNA N-glycosylase activity"/>
    <property type="evidence" value="ECO:0007669"/>
    <property type="project" value="InterPro"/>
</dbReference>
<keyword evidence="8" id="KW-0238">DNA-binding</keyword>
<dbReference type="Pfam" id="PF15629">
    <property type="entry name" value="Perm-CXXC"/>
    <property type="match status" value="1"/>
</dbReference>
<dbReference type="GO" id="GO:0005634">
    <property type="term" value="C:nucleus"/>
    <property type="evidence" value="ECO:0007669"/>
    <property type="project" value="UniProtKB-SubCell"/>
</dbReference>
<keyword evidence="13" id="KW-1185">Reference proteome</keyword>
<keyword evidence="5" id="KW-0479">Metal-binding</keyword>
<evidence type="ECO:0000256" key="8">
    <source>
        <dbReference type="ARBA" id="ARBA00023125"/>
    </source>
</evidence>
<dbReference type="InterPro" id="IPR003651">
    <property type="entry name" value="Endonuclease3_FeS-loop_motif"/>
</dbReference>
<feature type="compositionally biased region" description="Basic residues" evidence="10">
    <location>
        <begin position="261"/>
        <end position="271"/>
    </location>
</feature>
<feature type="region of interest" description="Disordered" evidence="10">
    <location>
        <begin position="203"/>
        <end position="277"/>
    </location>
</feature>
<feature type="region of interest" description="Disordered" evidence="10">
    <location>
        <begin position="141"/>
        <end position="161"/>
    </location>
</feature>
<accession>A0A2G9GJL4</accession>
<keyword evidence="7" id="KW-0411">Iron-sulfur</keyword>
<evidence type="ECO:0000256" key="5">
    <source>
        <dbReference type="ARBA" id="ARBA00022723"/>
    </source>
</evidence>
<dbReference type="SMART" id="SM00478">
    <property type="entry name" value="ENDO3c"/>
    <property type="match status" value="1"/>
</dbReference>
<feature type="compositionally biased region" description="Basic residues" evidence="10">
    <location>
        <begin position="228"/>
        <end position="237"/>
    </location>
</feature>
<keyword evidence="4" id="KW-0004">4Fe-4S</keyword>
<keyword evidence="6" id="KW-0408">Iron</keyword>
<evidence type="ECO:0000313" key="12">
    <source>
        <dbReference type="EMBL" id="PIN05494.1"/>
    </source>
</evidence>
<dbReference type="SUPFAM" id="SSF48150">
    <property type="entry name" value="DNA-glycosylase"/>
    <property type="match status" value="1"/>
</dbReference>
<proteinExistence type="inferred from homology"/>
<evidence type="ECO:0000313" key="13">
    <source>
        <dbReference type="Proteomes" id="UP000231279"/>
    </source>
</evidence>
<dbReference type="GO" id="GO:0141166">
    <property type="term" value="P:chromosomal 5-methylcytosine DNA demethylation pathway"/>
    <property type="evidence" value="ECO:0007669"/>
    <property type="project" value="InterPro"/>
</dbReference>
<evidence type="ECO:0000256" key="7">
    <source>
        <dbReference type="ARBA" id="ARBA00023014"/>
    </source>
</evidence>
<evidence type="ECO:0000256" key="2">
    <source>
        <dbReference type="ARBA" id="ARBA00004123"/>
    </source>
</evidence>
<dbReference type="FunFam" id="1.10.1670.10:FF:000004">
    <property type="entry name" value="DNA glycosylase/AP lyase ROS1"/>
    <property type="match status" value="1"/>
</dbReference>
<evidence type="ECO:0000259" key="11">
    <source>
        <dbReference type="SMART" id="SM00478"/>
    </source>
</evidence>
<dbReference type="EMBL" id="NKXS01004747">
    <property type="protein sequence ID" value="PIN05494.1"/>
    <property type="molecule type" value="Genomic_DNA"/>
</dbReference>
<name>A0A2G9GJL4_9LAMI</name>
<keyword evidence="12" id="KW-0456">Lyase</keyword>
<dbReference type="InterPro" id="IPR023170">
    <property type="entry name" value="HhH_base_excis_C"/>
</dbReference>
<dbReference type="Proteomes" id="UP000231279">
    <property type="component" value="Unassembled WGS sequence"/>
</dbReference>
<evidence type="ECO:0000256" key="6">
    <source>
        <dbReference type="ARBA" id="ARBA00023004"/>
    </source>
</evidence>
<dbReference type="Gene3D" id="1.10.1670.10">
    <property type="entry name" value="Helix-hairpin-Helix base-excision DNA repair enzymes (C-terminal)"/>
    <property type="match status" value="1"/>
</dbReference>
<dbReference type="InterPro" id="IPR011257">
    <property type="entry name" value="DNA_glycosylase"/>
</dbReference>
<dbReference type="PANTHER" id="PTHR46213:SF24">
    <property type="entry name" value="HHH-GPD DOMAIN-CONTAINING PROTEIN"/>
    <property type="match status" value="1"/>
</dbReference>
<evidence type="ECO:0000256" key="9">
    <source>
        <dbReference type="ARBA" id="ARBA00023242"/>
    </source>
</evidence>
<dbReference type="InterPro" id="IPR028925">
    <property type="entry name" value="RRM_DME"/>
</dbReference>
<dbReference type="SMART" id="SM00525">
    <property type="entry name" value="FES"/>
    <property type="match status" value="1"/>
</dbReference>
<comment type="similarity">
    <text evidence="3">Belongs to the DNA glycosylase family. DEMETER subfamily.</text>
</comment>
<dbReference type="GO" id="GO:0046872">
    <property type="term" value="F:metal ion binding"/>
    <property type="evidence" value="ECO:0007669"/>
    <property type="project" value="UniProtKB-KW"/>
</dbReference>
<dbReference type="InterPro" id="IPR003265">
    <property type="entry name" value="HhH-GPD_domain"/>
</dbReference>
<reference evidence="13" key="1">
    <citation type="journal article" date="2018" name="Gigascience">
        <title>Genome assembly of the Pink Ipe (Handroanthus impetiginosus, Bignoniaceae), a highly valued, ecologically keystone Neotropical timber forest tree.</title>
        <authorList>
            <person name="Silva-Junior O.B."/>
            <person name="Grattapaglia D."/>
            <person name="Novaes E."/>
            <person name="Collevatti R.G."/>
        </authorList>
    </citation>
    <scope>NUCLEOTIDE SEQUENCE [LARGE SCALE GENOMIC DNA]</scope>
    <source>
        <strain evidence="13">cv. UFG-1</strain>
    </source>
</reference>
<comment type="cofactor">
    <cofactor evidence="1">
        <name>[4Fe-4S] cluster</name>
        <dbReference type="ChEBI" id="CHEBI:49883"/>
    </cofactor>
</comment>
<protein>
    <submittedName>
        <fullName evidence="12">DNA-(Apurinic or apyrimidinic site) lyase</fullName>
        <ecNumber evidence="12">4.2.99.18</ecNumber>
    </submittedName>
</protein>
<dbReference type="EC" id="4.2.99.18" evidence="12"/>
<dbReference type="CDD" id="cd00056">
    <property type="entry name" value="ENDO3c"/>
    <property type="match status" value="1"/>
</dbReference>
<comment type="subcellular location">
    <subcellularLocation>
        <location evidence="2">Nucleus</location>
    </subcellularLocation>
</comment>
<feature type="domain" description="HhH-GPD" evidence="11">
    <location>
        <begin position="959"/>
        <end position="1122"/>
    </location>
</feature>
<evidence type="ECO:0000256" key="3">
    <source>
        <dbReference type="ARBA" id="ARBA00005646"/>
    </source>
</evidence>
<dbReference type="OrthoDB" id="5607at2759"/>